<proteinExistence type="predicted"/>
<evidence type="ECO:0000313" key="1">
    <source>
        <dbReference type="EMBL" id="PWG06543.1"/>
    </source>
</evidence>
<comment type="caution">
    <text evidence="1">The sequence shown here is derived from an EMBL/GenBank/DDBJ whole genome shotgun (WGS) entry which is preliminary data.</text>
</comment>
<dbReference type="SUPFAM" id="SSF55729">
    <property type="entry name" value="Acyl-CoA N-acyltransferases (Nat)"/>
    <property type="match status" value="1"/>
</dbReference>
<evidence type="ECO:0000313" key="2">
    <source>
        <dbReference type="Proteomes" id="UP000245670"/>
    </source>
</evidence>
<organism evidence="1 2">
    <name type="scientific">Polaribacter aquimarinus</name>
    <dbReference type="NCBI Taxonomy" id="2100726"/>
    <lineage>
        <taxon>Bacteria</taxon>
        <taxon>Pseudomonadati</taxon>
        <taxon>Bacteroidota</taxon>
        <taxon>Flavobacteriia</taxon>
        <taxon>Flavobacteriales</taxon>
        <taxon>Flavobacteriaceae</taxon>
    </lineage>
</organism>
<name>A0A2U2JDV7_9FLAO</name>
<keyword evidence="2" id="KW-1185">Reference proteome</keyword>
<dbReference type="AlphaFoldDB" id="A0A2U2JDV7"/>
<dbReference type="EMBL" id="QFFG01000001">
    <property type="protein sequence ID" value="PWG06543.1"/>
    <property type="molecule type" value="Genomic_DNA"/>
</dbReference>
<protein>
    <recommendedName>
        <fullName evidence="3">BioF2-like acetyltransferase domain-containing protein</fullName>
    </recommendedName>
</protein>
<dbReference type="Proteomes" id="UP000245670">
    <property type="component" value="Unassembled WGS sequence"/>
</dbReference>
<reference evidence="1 2" key="1">
    <citation type="submission" date="2018-05" db="EMBL/GenBank/DDBJ databases">
        <title>Polaribacter aquimarinus sp. nov., isolated from sediment in a sediment of sea.</title>
        <authorList>
            <person name="Lu D."/>
        </authorList>
    </citation>
    <scope>NUCLEOTIDE SEQUENCE [LARGE SCALE GENOMIC DNA]</scope>
    <source>
        <strain evidence="1 2">ZY113</strain>
    </source>
</reference>
<sequence>MSWYLDIVAENWDVLVLNDYEAVMPLPWKKKYTIKYITQPYFCQQLGVFSQKKLSKCEEIDFVKKIPFYFFKTTLSFNAGNCILSNSVKLNYILDLSMDYTTLKKNFSKGRKHAIQKGAQNNLEIKTIEINEIIKLQKSNYLYFFPESKLEKLFECVRKKNIGEVLGVFKGNTFLGGGFFIRYKNRIIYLFSAFDDLGRKLQASSFLLSKIIEKESGQNLILDFEGGNMTNIGKFYRSFGAKVEKYPTINIYSIGLLFNKL</sequence>
<accession>A0A2U2JDV7</accession>
<dbReference type="Gene3D" id="3.40.630.30">
    <property type="match status" value="1"/>
</dbReference>
<dbReference type="InterPro" id="IPR016181">
    <property type="entry name" value="Acyl_CoA_acyltransferase"/>
</dbReference>
<gene>
    <name evidence="1" type="ORF">DIS07_01535</name>
</gene>
<evidence type="ECO:0008006" key="3">
    <source>
        <dbReference type="Google" id="ProtNLM"/>
    </source>
</evidence>